<dbReference type="GO" id="GO:0005509">
    <property type="term" value="F:calcium ion binding"/>
    <property type="evidence" value="ECO:0007669"/>
    <property type="project" value="InterPro"/>
</dbReference>
<accession>A0A915JJ95</accession>
<dbReference type="PROSITE" id="PS50222">
    <property type="entry name" value="EF_HAND_2"/>
    <property type="match status" value="1"/>
</dbReference>
<dbReference type="SUPFAM" id="SSF47473">
    <property type="entry name" value="EF-hand"/>
    <property type="match status" value="1"/>
</dbReference>
<organism evidence="5 6">
    <name type="scientific">Romanomermis culicivorax</name>
    <name type="common">Nematode worm</name>
    <dbReference type="NCBI Taxonomy" id="13658"/>
    <lineage>
        <taxon>Eukaryota</taxon>
        <taxon>Metazoa</taxon>
        <taxon>Ecdysozoa</taxon>
        <taxon>Nematoda</taxon>
        <taxon>Enoplea</taxon>
        <taxon>Dorylaimia</taxon>
        <taxon>Mermithida</taxon>
        <taxon>Mermithoidea</taxon>
        <taxon>Mermithidae</taxon>
        <taxon>Romanomermis</taxon>
    </lineage>
</organism>
<dbReference type="InterPro" id="IPR052110">
    <property type="entry name" value="MCFD2-like"/>
</dbReference>
<protein>
    <submittedName>
        <fullName evidence="6">EF-hand domain-containing protein</fullName>
    </submittedName>
</protein>
<reference evidence="6" key="1">
    <citation type="submission" date="2022-11" db="UniProtKB">
        <authorList>
            <consortium name="WormBaseParasite"/>
        </authorList>
    </citation>
    <scope>IDENTIFICATION</scope>
</reference>
<proteinExistence type="predicted"/>
<keyword evidence="2" id="KW-0677">Repeat</keyword>
<dbReference type="Gene3D" id="1.10.238.10">
    <property type="entry name" value="EF-hand"/>
    <property type="match status" value="1"/>
</dbReference>
<dbReference type="PANTHER" id="PTHR23104:SF17">
    <property type="entry name" value="EF-HAND DOMAIN-CONTAINING PROTEIN"/>
    <property type="match status" value="1"/>
</dbReference>
<keyword evidence="5" id="KW-1185">Reference proteome</keyword>
<keyword evidence="1" id="KW-0732">Signal</keyword>
<evidence type="ECO:0000313" key="6">
    <source>
        <dbReference type="WBParaSite" id="nRc.2.0.1.t26234-RA"/>
    </source>
</evidence>
<evidence type="ECO:0000259" key="4">
    <source>
        <dbReference type="PROSITE" id="PS50222"/>
    </source>
</evidence>
<dbReference type="InterPro" id="IPR011992">
    <property type="entry name" value="EF-hand-dom_pair"/>
</dbReference>
<dbReference type="PROSITE" id="PS00018">
    <property type="entry name" value="EF_HAND_1"/>
    <property type="match status" value="2"/>
</dbReference>
<evidence type="ECO:0000313" key="5">
    <source>
        <dbReference type="Proteomes" id="UP000887565"/>
    </source>
</evidence>
<dbReference type="Pfam" id="PF13499">
    <property type="entry name" value="EF-hand_7"/>
    <property type="match status" value="1"/>
</dbReference>
<evidence type="ECO:0000256" key="1">
    <source>
        <dbReference type="ARBA" id="ARBA00022729"/>
    </source>
</evidence>
<evidence type="ECO:0000256" key="3">
    <source>
        <dbReference type="ARBA" id="ARBA00022837"/>
    </source>
</evidence>
<evidence type="ECO:0000256" key="2">
    <source>
        <dbReference type="ARBA" id="ARBA00022737"/>
    </source>
</evidence>
<feature type="domain" description="EF-hand" evidence="4">
    <location>
        <begin position="22"/>
        <end position="57"/>
    </location>
</feature>
<sequence length="116" mass="13251">MSDVWHIKSHLDGQVNTNQQMNEEQMRYHYFKMHDHNNDNALDGLELIQAITHYHGDNTGPDAPPPPKFQETELESITNNILRDDDYNNDGYIDYSEFVKSQAARTSAPPPGAPPK</sequence>
<dbReference type="WBParaSite" id="nRc.2.0.1.t26234-RA">
    <property type="protein sequence ID" value="nRc.2.0.1.t26234-RA"/>
    <property type="gene ID" value="nRc.2.0.1.g26234"/>
</dbReference>
<dbReference type="InterPro" id="IPR018247">
    <property type="entry name" value="EF_Hand_1_Ca_BS"/>
</dbReference>
<dbReference type="CDD" id="cd00051">
    <property type="entry name" value="EFh"/>
    <property type="match status" value="1"/>
</dbReference>
<dbReference type="InterPro" id="IPR002048">
    <property type="entry name" value="EF_hand_dom"/>
</dbReference>
<dbReference type="PANTHER" id="PTHR23104">
    <property type="entry name" value="MULTIPLE COAGULATION FACTOR DEFICIENCY PROTEIN 2 NEURAL STEM CELL DERIVED NEURONAL SURVIVAL PROTEIN"/>
    <property type="match status" value="1"/>
</dbReference>
<dbReference type="OMA" id="YFKMHDH"/>
<dbReference type="AlphaFoldDB" id="A0A915JJ95"/>
<name>A0A915JJ95_ROMCU</name>
<dbReference type="Proteomes" id="UP000887565">
    <property type="component" value="Unplaced"/>
</dbReference>
<keyword evidence="3" id="KW-0106">Calcium</keyword>